<evidence type="ECO:0000256" key="11">
    <source>
        <dbReference type="ARBA" id="ARBA00045555"/>
    </source>
</evidence>
<evidence type="ECO:0000256" key="1">
    <source>
        <dbReference type="ARBA" id="ARBA00004255"/>
    </source>
</evidence>
<keyword evidence="10 12" id="KW-0968">Cytoplasmic vesicle</keyword>
<evidence type="ECO:0000256" key="12">
    <source>
        <dbReference type="RuleBase" id="RU366053"/>
    </source>
</evidence>
<accession>A0A9P8QCH7</accession>
<dbReference type="GO" id="GO:0030126">
    <property type="term" value="C:COPI vesicle coat"/>
    <property type="evidence" value="ECO:0007669"/>
    <property type="project" value="UniProtKB-UniRule"/>
</dbReference>
<dbReference type="GO" id="GO:0006886">
    <property type="term" value="P:intracellular protein transport"/>
    <property type="evidence" value="ECO:0007669"/>
    <property type="project" value="TreeGrafter"/>
</dbReference>
<evidence type="ECO:0000256" key="4">
    <source>
        <dbReference type="ARBA" id="ARBA00022448"/>
    </source>
</evidence>
<evidence type="ECO:0000313" key="15">
    <source>
        <dbReference type="Proteomes" id="UP000774326"/>
    </source>
</evidence>
<dbReference type="InterPro" id="IPR022775">
    <property type="entry name" value="AP_mu_sigma_su"/>
</dbReference>
<evidence type="ECO:0000256" key="5">
    <source>
        <dbReference type="ARBA" id="ARBA00022490"/>
    </source>
</evidence>
<evidence type="ECO:0000256" key="7">
    <source>
        <dbReference type="ARBA" id="ARBA00022927"/>
    </source>
</evidence>
<evidence type="ECO:0000256" key="10">
    <source>
        <dbReference type="ARBA" id="ARBA00023329"/>
    </source>
</evidence>
<dbReference type="InterPro" id="IPR039652">
    <property type="entry name" value="Coatomer_zeta"/>
</dbReference>
<comment type="similarity">
    <text evidence="2 12">Belongs to the adaptor complexes small subunit family.</text>
</comment>
<keyword evidence="8 12" id="KW-0333">Golgi apparatus</keyword>
<comment type="caution">
    <text evidence="14">The sequence shown here is derived from an EMBL/GenBank/DDBJ whole genome shotgun (WGS) entry which is preliminary data.</text>
</comment>
<dbReference type="Pfam" id="PF01217">
    <property type="entry name" value="Clat_adaptor_s"/>
    <property type="match status" value="1"/>
</dbReference>
<keyword evidence="6 12" id="KW-0931">ER-Golgi transport</keyword>
<keyword evidence="7 12" id="KW-0653">Protein transport</keyword>
<keyword evidence="15" id="KW-1185">Reference proteome</keyword>
<evidence type="ECO:0000256" key="6">
    <source>
        <dbReference type="ARBA" id="ARBA00022892"/>
    </source>
</evidence>
<evidence type="ECO:0000313" key="14">
    <source>
        <dbReference type="EMBL" id="KAH3688057.1"/>
    </source>
</evidence>
<dbReference type="FunFam" id="3.30.450.60:FF:000013">
    <property type="entry name" value="Coatomer subunit zeta"/>
    <property type="match status" value="1"/>
</dbReference>
<reference evidence="14" key="2">
    <citation type="submission" date="2021-01" db="EMBL/GenBank/DDBJ databases">
        <authorList>
            <person name="Schikora-Tamarit M.A."/>
        </authorList>
    </citation>
    <scope>NUCLEOTIDE SEQUENCE</scope>
    <source>
        <strain evidence="14">CBS2887</strain>
    </source>
</reference>
<dbReference type="InterPro" id="IPR011012">
    <property type="entry name" value="Longin-like_dom_sf"/>
</dbReference>
<dbReference type="GO" id="GO:0006890">
    <property type="term" value="P:retrograde vesicle-mediated transport, Golgi to endoplasmic reticulum"/>
    <property type="evidence" value="ECO:0007669"/>
    <property type="project" value="UniProtKB-UniRule"/>
</dbReference>
<dbReference type="GO" id="GO:0000139">
    <property type="term" value="C:Golgi membrane"/>
    <property type="evidence" value="ECO:0007669"/>
    <property type="project" value="UniProtKB-SubCell"/>
</dbReference>
<feature type="domain" description="AP complex mu/sigma subunit" evidence="13">
    <location>
        <begin position="10"/>
        <end position="143"/>
    </location>
</feature>
<gene>
    <name evidence="14" type="ORF">WICPIJ_000950</name>
</gene>
<comment type="subunit">
    <text evidence="3 12">Oligomeric complex that consists of at least the alpha, beta, beta', gamma, delta, epsilon and zeta subunits.</text>
</comment>
<dbReference type="Gene3D" id="3.30.450.60">
    <property type="match status" value="1"/>
</dbReference>
<organism evidence="14 15">
    <name type="scientific">Wickerhamomyces pijperi</name>
    <name type="common">Yeast</name>
    <name type="synonym">Pichia pijperi</name>
    <dbReference type="NCBI Taxonomy" id="599730"/>
    <lineage>
        <taxon>Eukaryota</taxon>
        <taxon>Fungi</taxon>
        <taxon>Dikarya</taxon>
        <taxon>Ascomycota</taxon>
        <taxon>Saccharomycotina</taxon>
        <taxon>Saccharomycetes</taxon>
        <taxon>Phaffomycetales</taxon>
        <taxon>Wickerhamomycetaceae</taxon>
        <taxon>Wickerhamomyces</taxon>
    </lineage>
</organism>
<dbReference type="PANTHER" id="PTHR11043">
    <property type="entry name" value="ZETA-COAT PROTEIN"/>
    <property type="match status" value="1"/>
</dbReference>
<name>A0A9P8QCH7_WICPI</name>
<dbReference type="SUPFAM" id="SSF64356">
    <property type="entry name" value="SNARE-like"/>
    <property type="match status" value="1"/>
</dbReference>
<dbReference type="PANTHER" id="PTHR11043:SF0">
    <property type="entry name" value="COATOMER SUBUNIT ZETA"/>
    <property type="match status" value="1"/>
</dbReference>
<keyword evidence="5 12" id="KW-0963">Cytoplasm</keyword>
<dbReference type="AlphaFoldDB" id="A0A9P8QCH7"/>
<keyword evidence="4 12" id="KW-0813">Transport</keyword>
<dbReference type="Proteomes" id="UP000774326">
    <property type="component" value="Unassembled WGS sequence"/>
</dbReference>
<evidence type="ECO:0000256" key="9">
    <source>
        <dbReference type="ARBA" id="ARBA00023136"/>
    </source>
</evidence>
<dbReference type="GO" id="GO:0006891">
    <property type="term" value="P:intra-Golgi vesicle-mediated transport"/>
    <property type="evidence" value="ECO:0007669"/>
    <property type="project" value="TreeGrafter"/>
</dbReference>
<reference evidence="14" key="1">
    <citation type="journal article" date="2021" name="Open Biol.">
        <title>Shared evolutionary footprints suggest mitochondrial oxidative damage underlies multiple complex I losses in fungi.</title>
        <authorList>
            <person name="Schikora-Tamarit M.A."/>
            <person name="Marcet-Houben M."/>
            <person name="Nosek J."/>
            <person name="Gabaldon T."/>
        </authorList>
    </citation>
    <scope>NUCLEOTIDE SEQUENCE</scope>
    <source>
        <strain evidence="14">CBS2887</strain>
    </source>
</reference>
<dbReference type="OrthoDB" id="10249988at2759"/>
<evidence type="ECO:0000256" key="8">
    <source>
        <dbReference type="ARBA" id="ARBA00023034"/>
    </source>
</evidence>
<dbReference type="EMBL" id="JAEUBG010000534">
    <property type="protein sequence ID" value="KAH3688057.1"/>
    <property type="molecule type" value="Genomic_DNA"/>
</dbReference>
<protein>
    <recommendedName>
        <fullName evidence="12">Coatomer subunit zeta</fullName>
    </recommendedName>
</protein>
<proteinExistence type="inferred from homology"/>
<evidence type="ECO:0000256" key="2">
    <source>
        <dbReference type="ARBA" id="ARBA00006972"/>
    </source>
</evidence>
<comment type="subcellular location">
    <subcellularLocation>
        <location evidence="12">Cytoplasm</location>
    </subcellularLocation>
    <subcellularLocation>
        <location evidence="1 12">Golgi apparatus membrane</location>
        <topology evidence="1 12">Peripheral membrane protein</topology>
        <orientation evidence="1 12">Cytoplasmic side</orientation>
    </subcellularLocation>
    <subcellularLocation>
        <location evidence="12">Cytoplasmic vesicle</location>
        <location evidence="12">COPI-coated vesicle membrane</location>
        <topology evidence="12">Peripheral membrane protein</topology>
        <orientation evidence="12">Cytoplasmic side</orientation>
    </subcellularLocation>
</comment>
<comment type="function">
    <text evidence="11">The coatomer is a cytosolic protein complex that binds to dilysine motifs and reversibly associates with Golgi non-clathrin-coated vesicles, which further mediate biosynthetic protein transport from the ER, via the Golgi up to the trans Golgi network. Coatomer complex is required for budding from Golgi membranes, and is essential for the retrograde Golgi-to-ER transport of dilysine-tagged proteins. The zeta subunit may be involved in regulating the coat assembly and, hence, the rate of biosynthetic protein transport due to its association-dissociation properties with the coatomer complex.</text>
</comment>
<evidence type="ECO:0000256" key="3">
    <source>
        <dbReference type="ARBA" id="ARBA00011775"/>
    </source>
</evidence>
<sequence>MSKNLSLHAIDALLIIDNEGNRVFGKYYNVSEESELYQLTNQRTFEKSLFKKTHKQNAEILIFENRLVLYKEILDITIYIISSLEENEITLSEILGSFEDALNSLLNFTIEKKTILENYDKVVIAIDELIDDGIILESESSIIKDRTSDTPVNEIPSLKNIDLSEKGLFNAFKFGAGKLAERFGNM</sequence>
<evidence type="ECO:0000259" key="13">
    <source>
        <dbReference type="Pfam" id="PF01217"/>
    </source>
</evidence>
<keyword evidence="9 12" id="KW-0472">Membrane</keyword>